<gene>
    <name evidence="9" type="ORF">SCFA_1270003</name>
</gene>
<keyword evidence="4" id="KW-0479">Metal-binding</keyword>
<keyword evidence="5" id="KW-0249">Electron transport</keyword>
<name>A0A485LV44_9ZZZZ</name>
<evidence type="ECO:0000256" key="5">
    <source>
        <dbReference type="ARBA" id="ARBA00022982"/>
    </source>
</evidence>
<dbReference type="InterPro" id="IPR000813">
    <property type="entry name" value="7Fe_ferredoxin"/>
</dbReference>
<dbReference type="AlphaFoldDB" id="A0A485LV44"/>
<protein>
    <submittedName>
        <fullName evidence="9">4Fe-4S dicluster domain-containing protein</fullName>
    </submittedName>
</protein>
<keyword evidence="3" id="KW-0004">4Fe-4S</keyword>
<dbReference type="InterPro" id="IPR050294">
    <property type="entry name" value="RnfB_subfamily"/>
</dbReference>
<comment type="cofactor">
    <cofactor evidence="1">
        <name>[4Fe-4S] cluster</name>
        <dbReference type="ChEBI" id="CHEBI:49883"/>
    </cofactor>
</comment>
<dbReference type="PANTHER" id="PTHR42859">
    <property type="entry name" value="OXIDOREDUCTASE"/>
    <property type="match status" value="1"/>
</dbReference>
<feature type="domain" description="4Fe-4S ferredoxin-type" evidence="8">
    <location>
        <begin position="42"/>
        <end position="73"/>
    </location>
</feature>
<dbReference type="InterPro" id="IPR017896">
    <property type="entry name" value="4Fe4S_Fe-S-bd"/>
</dbReference>
<keyword evidence="2" id="KW-0813">Transport</keyword>
<keyword evidence="6" id="KW-0408">Iron</keyword>
<dbReference type="GO" id="GO:0009055">
    <property type="term" value="F:electron transfer activity"/>
    <property type="evidence" value="ECO:0007669"/>
    <property type="project" value="InterPro"/>
</dbReference>
<evidence type="ECO:0000259" key="8">
    <source>
        <dbReference type="PROSITE" id="PS51379"/>
    </source>
</evidence>
<evidence type="ECO:0000256" key="2">
    <source>
        <dbReference type="ARBA" id="ARBA00022448"/>
    </source>
</evidence>
<evidence type="ECO:0000256" key="1">
    <source>
        <dbReference type="ARBA" id="ARBA00001966"/>
    </source>
</evidence>
<dbReference type="PROSITE" id="PS00198">
    <property type="entry name" value="4FE4S_FER_1"/>
    <property type="match status" value="1"/>
</dbReference>
<dbReference type="InterPro" id="IPR017900">
    <property type="entry name" value="4Fe4S_Fe_S_CS"/>
</dbReference>
<dbReference type="GO" id="GO:0046872">
    <property type="term" value="F:metal ion binding"/>
    <property type="evidence" value="ECO:0007669"/>
    <property type="project" value="UniProtKB-KW"/>
</dbReference>
<accession>A0A485LV44</accession>
<organism evidence="9">
    <name type="scientific">anaerobic digester metagenome</name>
    <dbReference type="NCBI Taxonomy" id="1263854"/>
    <lineage>
        <taxon>unclassified sequences</taxon>
        <taxon>metagenomes</taxon>
        <taxon>ecological metagenomes</taxon>
    </lineage>
</organism>
<dbReference type="PRINTS" id="PR00354">
    <property type="entry name" value="7FE8SFRDOXIN"/>
</dbReference>
<evidence type="ECO:0000256" key="7">
    <source>
        <dbReference type="ARBA" id="ARBA00023014"/>
    </source>
</evidence>
<dbReference type="Pfam" id="PF13247">
    <property type="entry name" value="Fer4_11"/>
    <property type="match status" value="1"/>
</dbReference>
<evidence type="ECO:0000256" key="4">
    <source>
        <dbReference type="ARBA" id="ARBA00022723"/>
    </source>
</evidence>
<dbReference type="PROSITE" id="PS51379">
    <property type="entry name" value="4FE4S_FER_2"/>
    <property type="match status" value="2"/>
</dbReference>
<dbReference type="EMBL" id="CAADRN010000032">
    <property type="protein sequence ID" value="VFU11621.1"/>
    <property type="molecule type" value="Genomic_DNA"/>
</dbReference>
<dbReference type="CDD" id="cd10550">
    <property type="entry name" value="DMSOR_beta_like"/>
    <property type="match status" value="1"/>
</dbReference>
<reference evidence="9" key="1">
    <citation type="submission" date="2019-03" db="EMBL/GenBank/DDBJ databases">
        <authorList>
            <person name="Hao L."/>
        </authorList>
    </citation>
    <scope>NUCLEOTIDE SEQUENCE</scope>
</reference>
<dbReference type="GO" id="GO:0051539">
    <property type="term" value="F:4 iron, 4 sulfur cluster binding"/>
    <property type="evidence" value="ECO:0007669"/>
    <property type="project" value="UniProtKB-KW"/>
</dbReference>
<proteinExistence type="predicted"/>
<dbReference type="PANTHER" id="PTHR42859:SF10">
    <property type="entry name" value="DIMETHYLSULFOXIDE REDUCTASE CHAIN B"/>
    <property type="match status" value="1"/>
</dbReference>
<sequence>MRAVIYSNFDLCSGCNICRMICSEKKTGGTNPRLALLNLEKHGLVYRPVVCAQCRNAFCLKVCPVEAVYRQEDSGAVLIDRAKCTGCGLCAEACPVCAIVMDKQAGIARKCDLCGGDPACVRYCPTGALELVILGGDKDE</sequence>
<dbReference type="Gene3D" id="3.30.70.20">
    <property type="match status" value="2"/>
</dbReference>
<evidence type="ECO:0000256" key="3">
    <source>
        <dbReference type="ARBA" id="ARBA00022485"/>
    </source>
</evidence>
<evidence type="ECO:0000256" key="6">
    <source>
        <dbReference type="ARBA" id="ARBA00023004"/>
    </source>
</evidence>
<dbReference type="SUPFAM" id="SSF54862">
    <property type="entry name" value="4Fe-4S ferredoxins"/>
    <property type="match status" value="1"/>
</dbReference>
<feature type="domain" description="4Fe-4S ferredoxin-type" evidence="8">
    <location>
        <begin position="75"/>
        <end position="104"/>
    </location>
</feature>
<evidence type="ECO:0000313" key="9">
    <source>
        <dbReference type="EMBL" id="VFU11621.1"/>
    </source>
</evidence>
<keyword evidence="7" id="KW-0411">Iron-sulfur</keyword>